<proteinExistence type="inferred from homology"/>
<evidence type="ECO:0000313" key="7">
    <source>
        <dbReference type="EMBL" id="CAI9282667.1"/>
    </source>
</evidence>
<dbReference type="EMBL" id="OX465080">
    <property type="protein sequence ID" value="CAI9282667.1"/>
    <property type="molecule type" value="Genomic_DNA"/>
</dbReference>
<keyword evidence="8" id="KW-1185">Reference proteome</keyword>
<name>A0AA35YZG0_LACSI</name>
<feature type="transmembrane region" description="Helical" evidence="6">
    <location>
        <begin position="104"/>
        <end position="126"/>
    </location>
</feature>
<organism evidence="7 8">
    <name type="scientific">Lactuca saligna</name>
    <name type="common">Willowleaf lettuce</name>
    <dbReference type="NCBI Taxonomy" id="75948"/>
    <lineage>
        <taxon>Eukaryota</taxon>
        <taxon>Viridiplantae</taxon>
        <taxon>Streptophyta</taxon>
        <taxon>Embryophyta</taxon>
        <taxon>Tracheophyta</taxon>
        <taxon>Spermatophyta</taxon>
        <taxon>Magnoliopsida</taxon>
        <taxon>eudicotyledons</taxon>
        <taxon>Gunneridae</taxon>
        <taxon>Pentapetalae</taxon>
        <taxon>asterids</taxon>
        <taxon>campanulids</taxon>
        <taxon>Asterales</taxon>
        <taxon>Asteraceae</taxon>
        <taxon>Cichorioideae</taxon>
        <taxon>Cichorieae</taxon>
        <taxon>Lactucinae</taxon>
        <taxon>Lactuca</taxon>
    </lineage>
</organism>
<evidence type="ECO:0000256" key="5">
    <source>
        <dbReference type="ARBA" id="ARBA00023136"/>
    </source>
</evidence>
<dbReference type="GO" id="GO:1990961">
    <property type="term" value="P:xenobiotic detoxification by transmembrane export across the plasma membrane"/>
    <property type="evidence" value="ECO:0007669"/>
    <property type="project" value="InterPro"/>
</dbReference>
<feature type="transmembrane region" description="Helical" evidence="6">
    <location>
        <begin position="146"/>
        <end position="164"/>
    </location>
</feature>
<evidence type="ECO:0000256" key="1">
    <source>
        <dbReference type="ARBA" id="ARBA00004141"/>
    </source>
</evidence>
<protein>
    <recommendedName>
        <fullName evidence="6">Protein DETOXIFICATION</fullName>
    </recommendedName>
    <alternativeName>
        <fullName evidence="6">Multidrug and toxic compound extrusion protein</fullName>
    </alternativeName>
</protein>
<evidence type="ECO:0000313" key="8">
    <source>
        <dbReference type="Proteomes" id="UP001177003"/>
    </source>
</evidence>
<evidence type="ECO:0000256" key="4">
    <source>
        <dbReference type="ARBA" id="ARBA00022989"/>
    </source>
</evidence>
<dbReference type="InterPro" id="IPR045069">
    <property type="entry name" value="MATE_euk"/>
</dbReference>
<feature type="transmembrane region" description="Helical" evidence="6">
    <location>
        <begin position="401"/>
        <end position="422"/>
    </location>
</feature>
<dbReference type="PANTHER" id="PTHR11206">
    <property type="entry name" value="MULTIDRUG RESISTANCE PROTEIN"/>
    <property type="match status" value="1"/>
</dbReference>
<dbReference type="AlphaFoldDB" id="A0AA35YZG0"/>
<feature type="transmembrane region" description="Helical" evidence="6">
    <location>
        <begin position="369"/>
        <end position="389"/>
    </location>
</feature>
<feature type="transmembrane region" description="Helical" evidence="6">
    <location>
        <begin position="327"/>
        <end position="357"/>
    </location>
</feature>
<dbReference type="Proteomes" id="UP001177003">
    <property type="component" value="Chromosome 4"/>
</dbReference>
<comment type="subcellular location">
    <subcellularLocation>
        <location evidence="1">Membrane</location>
        <topology evidence="1">Multi-pass membrane protein</topology>
    </subcellularLocation>
</comment>
<gene>
    <name evidence="7" type="ORF">LSALG_LOCUS22295</name>
</gene>
<sequence length="473" mass="51548">MEEGLLSTAKQPRRRWKVILAEEVKKTSYIALPMVVVTLSQNLLRVASMSMVGHLGELELAGTAVATSLTNVTGFSLLFGMSSALETLCGQAYGAKQYERVGTYTYGAIISLIFICFPISILWIYIDKLLILLGQDPSISIEARKFSVWLIPSLFPYAILQSITRYLQSQSLIFPMLWSSVVVLVLHVPVCWVLVFQLGLGTAGAALAIGTSYTLNAILLGLYLCYSKSCEKTRVTCSGDVFSSIKEFFRFAIPSAVMICLEWWSYEIVILLSGLLPNPQLETSVLSICLTISTIHYFIPYSFGAAVSTRVSNELGAGNPEAAKTALMAASGLGAVEAIIAITTLLCSRSILGYAFGTERELVDYVQDITFLLCFTIFTDTVQAILSGVARGSGWQHIGAYINLGSYYLAGIPMALVLGFVFNLKGEGLWSGLIVGSMVQCVLLTLVTSFTSWEKQVTKATERILDEASNDEE</sequence>
<feature type="transmembrane region" description="Helical" evidence="6">
    <location>
        <begin position="285"/>
        <end position="307"/>
    </location>
</feature>
<keyword evidence="5 6" id="KW-0472">Membrane</keyword>
<dbReference type="Pfam" id="PF01554">
    <property type="entry name" value="MatE"/>
    <property type="match status" value="2"/>
</dbReference>
<dbReference type="NCBIfam" id="TIGR00797">
    <property type="entry name" value="matE"/>
    <property type="match status" value="1"/>
</dbReference>
<feature type="transmembrane region" description="Helical" evidence="6">
    <location>
        <begin position="205"/>
        <end position="226"/>
    </location>
</feature>
<reference evidence="7" key="1">
    <citation type="submission" date="2023-04" db="EMBL/GenBank/DDBJ databases">
        <authorList>
            <person name="Vijverberg K."/>
            <person name="Xiong W."/>
            <person name="Schranz E."/>
        </authorList>
    </citation>
    <scope>NUCLEOTIDE SEQUENCE</scope>
</reference>
<dbReference type="GO" id="GO:0015297">
    <property type="term" value="F:antiporter activity"/>
    <property type="evidence" value="ECO:0007669"/>
    <property type="project" value="InterPro"/>
</dbReference>
<dbReference type="GO" id="GO:0042910">
    <property type="term" value="F:xenobiotic transmembrane transporter activity"/>
    <property type="evidence" value="ECO:0007669"/>
    <property type="project" value="InterPro"/>
</dbReference>
<keyword evidence="3 6" id="KW-0812">Transmembrane</keyword>
<feature type="transmembrane region" description="Helical" evidence="6">
    <location>
        <begin position="428"/>
        <end position="453"/>
    </location>
</feature>
<evidence type="ECO:0000256" key="2">
    <source>
        <dbReference type="ARBA" id="ARBA00010199"/>
    </source>
</evidence>
<evidence type="ECO:0000256" key="3">
    <source>
        <dbReference type="ARBA" id="ARBA00022692"/>
    </source>
</evidence>
<comment type="similarity">
    <text evidence="2 6">Belongs to the multi antimicrobial extrusion (MATE) (TC 2.A.66.1) family.</text>
</comment>
<feature type="transmembrane region" description="Helical" evidence="6">
    <location>
        <begin position="176"/>
        <end position="199"/>
    </location>
</feature>
<evidence type="ECO:0000256" key="6">
    <source>
        <dbReference type="RuleBase" id="RU004914"/>
    </source>
</evidence>
<dbReference type="InterPro" id="IPR002528">
    <property type="entry name" value="MATE_fam"/>
</dbReference>
<accession>A0AA35YZG0</accession>
<dbReference type="GO" id="GO:0016020">
    <property type="term" value="C:membrane"/>
    <property type="evidence" value="ECO:0007669"/>
    <property type="project" value="UniProtKB-SubCell"/>
</dbReference>
<keyword evidence="4 6" id="KW-1133">Transmembrane helix</keyword>
<comment type="caution">
    <text evidence="6">Lacks conserved residue(s) required for the propagation of feature annotation.</text>
</comment>
<dbReference type="CDD" id="cd13132">
    <property type="entry name" value="MATE_eukaryotic"/>
    <property type="match status" value="1"/>
</dbReference>